<accession>A0A1S4BTT6</accession>
<dbReference type="GO" id="GO:0003700">
    <property type="term" value="F:DNA-binding transcription factor activity"/>
    <property type="evidence" value="ECO:0007669"/>
    <property type="project" value="InterPro"/>
</dbReference>
<dbReference type="PANTHER" id="PTHR46159">
    <property type="entry name" value="PROTEIN TESMIN/TSO1-LIKE CXC 2"/>
    <property type="match status" value="1"/>
</dbReference>
<evidence type="ECO:0000256" key="1">
    <source>
        <dbReference type="ARBA" id="ARBA00004123"/>
    </source>
</evidence>
<feature type="region of interest" description="Disordered" evidence="4">
    <location>
        <begin position="687"/>
        <end position="727"/>
    </location>
</feature>
<dbReference type="InterPro" id="IPR033467">
    <property type="entry name" value="Tesmin/TSO1-like_CXC"/>
</dbReference>
<dbReference type="RefSeq" id="XP_016492238.1">
    <property type="nucleotide sequence ID" value="XM_016636752.1"/>
</dbReference>
<dbReference type="PANTHER" id="PTHR46159:SF12">
    <property type="entry name" value="PROTEIN TESMIN_TSO1-LIKE CXC 3-RELATED"/>
    <property type="match status" value="1"/>
</dbReference>
<evidence type="ECO:0000259" key="5">
    <source>
        <dbReference type="PROSITE" id="PS51634"/>
    </source>
</evidence>
<dbReference type="SMART" id="SM01114">
    <property type="entry name" value="CXC"/>
    <property type="match status" value="2"/>
</dbReference>
<feature type="compositionally biased region" description="Polar residues" evidence="4">
    <location>
        <begin position="337"/>
        <end position="348"/>
    </location>
</feature>
<organism evidence="6">
    <name type="scientific">Nicotiana tabacum</name>
    <name type="common">Common tobacco</name>
    <dbReference type="NCBI Taxonomy" id="4097"/>
    <lineage>
        <taxon>Eukaryota</taxon>
        <taxon>Viridiplantae</taxon>
        <taxon>Streptophyta</taxon>
        <taxon>Embryophyta</taxon>
        <taxon>Tracheophyta</taxon>
        <taxon>Spermatophyta</taxon>
        <taxon>Magnoliopsida</taxon>
        <taxon>eudicotyledons</taxon>
        <taxon>Gunneridae</taxon>
        <taxon>Pentapetalae</taxon>
        <taxon>asterids</taxon>
        <taxon>lamiids</taxon>
        <taxon>Solanales</taxon>
        <taxon>Solanaceae</taxon>
        <taxon>Nicotianoideae</taxon>
        <taxon>Nicotianeae</taxon>
        <taxon>Nicotiana</taxon>
    </lineage>
</organism>
<name>A0A1S4BTT6_TOBAC</name>
<evidence type="ECO:0000313" key="6">
    <source>
        <dbReference type="RefSeq" id="XP_016492238.1"/>
    </source>
</evidence>
<evidence type="ECO:0000256" key="2">
    <source>
        <dbReference type="ARBA" id="ARBA00007267"/>
    </source>
</evidence>
<protein>
    <submittedName>
        <fullName evidence="6">Protein tesmin/TSO1-like CXC 2 isoform X1</fullName>
    </submittedName>
</protein>
<dbReference type="AlphaFoldDB" id="A0A1S4BTT6"/>
<feature type="compositionally biased region" description="Polar residues" evidence="4">
    <location>
        <begin position="776"/>
        <end position="789"/>
    </location>
</feature>
<dbReference type="InterPro" id="IPR044522">
    <property type="entry name" value="TSO1-like"/>
</dbReference>
<feature type="region of interest" description="Disordered" evidence="4">
    <location>
        <begin position="298"/>
        <end position="351"/>
    </location>
</feature>
<dbReference type="STRING" id="4097.A0A1S4BTT6"/>
<feature type="region of interest" description="Disordered" evidence="4">
    <location>
        <begin position="772"/>
        <end position="832"/>
    </location>
</feature>
<evidence type="ECO:0000256" key="4">
    <source>
        <dbReference type="SAM" id="MobiDB-lite"/>
    </source>
</evidence>
<keyword evidence="3" id="KW-0539">Nucleus</keyword>
<dbReference type="KEGG" id="nta:107811762"/>
<reference evidence="6" key="1">
    <citation type="submission" date="2025-08" db="UniProtKB">
        <authorList>
            <consortium name="RefSeq"/>
        </authorList>
    </citation>
    <scope>IDENTIFICATION</scope>
</reference>
<feature type="compositionally biased region" description="Basic and acidic residues" evidence="4">
    <location>
        <begin position="321"/>
        <end position="333"/>
    </location>
</feature>
<dbReference type="PaxDb" id="4097-A0A1S4BTT6"/>
<comment type="subcellular location">
    <subcellularLocation>
        <location evidence="1">Nucleus</location>
    </subcellularLocation>
</comment>
<dbReference type="PROSITE" id="PS51634">
    <property type="entry name" value="CRC"/>
    <property type="match status" value="1"/>
</dbReference>
<dbReference type="SMR" id="A0A1S4BTT6"/>
<dbReference type="OrthoDB" id="6283463at2759"/>
<dbReference type="GO" id="GO:0005634">
    <property type="term" value="C:nucleus"/>
    <property type="evidence" value="ECO:0007669"/>
    <property type="project" value="UniProtKB-SubCell"/>
</dbReference>
<evidence type="ECO:0000256" key="3">
    <source>
        <dbReference type="ARBA" id="ARBA00023242"/>
    </source>
</evidence>
<comment type="similarity">
    <text evidence="2">Belongs to the lin-54 family.</text>
</comment>
<dbReference type="OMA" id="MEQPHIA"/>
<dbReference type="Pfam" id="PF03638">
    <property type="entry name" value="TCR"/>
    <property type="match status" value="2"/>
</dbReference>
<sequence>MSTEEEKVSLERENVVEKESEELVEGRKSVRGGGVKGGVVVVMDTPERNKNQIATPISKFEESPVFNFLNNLSPIKLDKSAHFTQTLNSLSFASIPSVFTSPHVSSIRESRFLRRHLLSDPSKPEFASDNGVKVNTDQGMLDAVNNSIEPKESFGCGISGGEAPASPSHECSKLAVELARSLNYECSSPSTLPTGGIKGKSLSEFAGTSVTYVPLVQEISGKGLLRCEVNMDGTNEIGPDKGEASGCDWESLITDATDLLIFDSPGDPEAFTKASGPNFRTFEYVSNEIQNVQHFSQVSTSECGGDGSETEKPSTQPGEESQLKEYADAENMKPDASLTNDGTGVGQSEKNDNEMVSALYRGMRRRCLVFEMVGPRRKHIDEGSGSSAAQEVDGNVVSNDKQLVPSKTVNEYLRCTLPGIGLHLNSLTASSKDGKVVKQEANASGKQLVIASGSSINLHSSVTGQESLVKSLPETSRGGEIVPFENSLPLMEDVFQAPGYVNSEEPNQTSPKKKRRRLETGEGESCKRCNCKKSKCLKLYCECFAAGVYCVEPCACQDCFNKPIHEDTVLATRKQIESRNPLAFAPKVIRTTDSISETGDDSSKTPASARHKRGCNCKKSGCLKKYCECYQGGVGCSINCRCEGCKNAFGRKDGSIFIGIDGDAEEEETDAYEKSIVDRTSHKNLVQSDIEQNPDSAPPATPLSFGRPPMQLPFSLKNKPPRSSFLSIGSSSSGGIYGAGQGVGRLNLFQPQPKFDKPFESVQVEEDEIMPEILQGTKSPVSGIKTASPNRKRVSPPHCDYGNSHSHSPGRRSSRKLILQSIPSFPSLTPNP</sequence>
<dbReference type="InterPro" id="IPR005172">
    <property type="entry name" value="CRC"/>
</dbReference>
<gene>
    <name evidence="6" type="primary">LOC107811762</name>
</gene>
<feature type="compositionally biased region" description="Polar residues" evidence="4">
    <location>
        <begin position="821"/>
        <end position="832"/>
    </location>
</feature>
<feature type="domain" description="CRC" evidence="5">
    <location>
        <begin position="525"/>
        <end position="650"/>
    </location>
</feature>
<proteinExistence type="inferred from homology"/>